<feature type="compositionally biased region" description="Basic and acidic residues" evidence="1">
    <location>
        <begin position="76"/>
        <end position="85"/>
    </location>
</feature>
<organism evidence="2 3">
    <name type="scientific">Stephania yunnanensis</name>
    <dbReference type="NCBI Taxonomy" id="152371"/>
    <lineage>
        <taxon>Eukaryota</taxon>
        <taxon>Viridiplantae</taxon>
        <taxon>Streptophyta</taxon>
        <taxon>Embryophyta</taxon>
        <taxon>Tracheophyta</taxon>
        <taxon>Spermatophyta</taxon>
        <taxon>Magnoliopsida</taxon>
        <taxon>Ranunculales</taxon>
        <taxon>Menispermaceae</taxon>
        <taxon>Menispermoideae</taxon>
        <taxon>Cissampelideae</taxon>
        <taxon>Stephania</taxon>
    </lineage>
</organism>
<evidence type="ECO:0000256" key="1">
    <source>
        <dbReference type="SAM" id="MobiDB-lite"/>
    </source>
</evidence>
<reference evidence="2 3" key="1">
    <citation type="submission" date="2024-01" db="EMBL/GenBank/DDBJ databases">
        <title>Genome assemblies of Stephania.</title>
        <authorList>
            <person name="Yang L."/>
        </authorList>
    </citation>
    <scope>NUCLEOTIDE SEQUENCE [LARGE SCALE GENOMIC DNA]</scope>
    <source>
        <strain evidence="2">YNDBR</strain>
        <tissue evidence="2">Leaf</tissue>
    </source>
</reference>
<dbReference type="Proteomes" id="UP001420932">
    <property type="component" value="Unassembled WGS sequence"/>
</dbReference>
<dbReference type="EMBL" id="JBBNAF010000005">
    <property type="protein sequence ID" value="KAK9142900.1"/>
    <property type="molecule type" value="Genomic_DNA"/>
</dbReference>
<comment type="caution">
    <text evidence="2">The sequence shown here is derived from an EMBL/GenBank/DDBJ whole genome shotgun (WGS) entry which is preliminary data.</text>
</comment>
<feature type="region of interest" description="Disordered" evidence="1">
    <location>
        <begin position="110"/>
        <end position="141"/>
    </location>
</feature>
<dbReference type="AlphaFoldDB" id="A0AAP0PIW0"/>
<evidence type="ECO:0000313" key="2">
    <source>
        <dbReference type="EMBL" id="KAK9142900.1"/>
    </source>
</evidence>
<keyword evidence="3" id="KW-1185">Reference proteome</keyword>
<accession>A0AAP0PIW0</accession>
<evidence type="ECO:0000313" key="3">
    <source>
        <dbReference type="Proteomes" id="UP001420932"/>
    </source>
</evidence>
<protein>
    <submittedName>
        <fullName evidence="2">Uncharacterized protein</fullName>
    </submittedName>
</protein>
<gene>
    <name evidence="2" type="ORF">Syun_012300</name>
</gene>
<sequence>MEKVKQEDGGGVVGCLCFAGGVFGALGTQRSLASPSREEEDTLPICVGLTGVLSGVGLTERSTSSGDGGEAVDGAAEVRSKEPRQGYRPAVAAERSTIATAVTEAVVRERGGGARAASSGAQSGGAGAQDVPTVEKEEEAS</sequence>
<name>A0AAP0PIW0_9MAGN</name>
<feature type="region of interest" description="Disordered" evidence="1">
    <location>
        <begin position="58"/>
        <end position="92"/>
    </location>
</feature>
<proteinExistence type="predicted"/>